<organism evidence="2 3">
    <name type="scientific">Streptomyces bikiniensis</name>
    <dbReference type="NCBI Taxonomy" id="1896"/>
    <lineage>
        <taxon>Bacteria</taxon>
        <taxon>Bacillati</taxon>
        <taxon>Actinomycetota</taxon>
        <taxon>Actinomycetes</taxon>
        <taxon>Kitasatosporales</taxon>
        <taxon>Streptomycetaceae</taxon>
        <taxon>Streptomyces</taxon>
    </lineage>
</organism>
<dbReference type="Pfam" id="PF00196">
    <property type="entry name" value="GerE"/>
    <property type="match status" value="1"/>
</dbReference>
<dbReference type="RefSeq" id="WP_399620227.1">
    <property type="nucleotide sequence ID" value="NZ_JBITYT010000015.1"/>
</dbReference>
<dbReference type="InterPro" id="IPR036388">
    <property type="entry name" value="WH-like_DNA-bd_sf"/>
</dbReference>
<evidence type="ECO:0000313" key="3">
    <source>
        <dbReference type="Proteomes" id="UP001614391"/>
    </source>
</evidence>
<sequence length="96" mass="10411">MTTRLPPAIPEGSVVDEELTAHERRVAAMVLDGLTDKQIAGAFAVSTRAVELHLTRIHREPGIRRRAQLAVAVAVAVDRSNAAPRRPPAPPVYDSR</sequence>
<dbReference type="SUPFAM" id="SSF46894">
    <property type="entry name" value="C-terminal effector domain of the bipartite response regulators"/>
    <property type="match status" value="1"/>
</dbReference>
<proteinExistence type="predicted"/>
<accession>A0ABW8D290</accession>
<comment type="caution">
    <text evidence="2">The sequence shown here is derived from an EMBL/GenBank/DDBJ whole genome shotgun (WGS) entry which is preliminary data.</text>
</comment>
<reference evidence="2 3" key="1">
    <citation type="submission" date="2024-10" db="EMBL/GenBank/DDBJ databases">
        <title>The Natural Products Discovery Center: Release of the First 8490 Sequenced Strains for Exploring Actinobacteria Biosynthetic Diversity.</title>
        <authorList>
            <person name="Kalkreuter E."/>
            <person name="Kautsar S.A."/>
            <person name="Yang D."/>
            <person name="Bader C.D."/>
            <person name="Teijaro C.N."/>
            <person name="Fluegel L."/>
            <person name="Davis C.M."/>
            <person name="Simpson J.R."/>
            <person name="Lauterbach L."/>
            <person name="Steele A.D."/>
            <person name="Gui C."/>
            <person name="Meng S."/>
            <person name="Li G."/>
            <person name="Viehrig K."/>
            <person name="Ye F."/>
            <person name="Su P."/>
            <person name="Kiefer A.F."/>
            <person name="Nichols A."/>
            <person name="Cepeda A.J."/>
            <person name="Yan W."/>
            <person name="Fan B."/>
            <person name="Jiang Y."/>
            <person name="Adhikari A."/>
            <person name="Zheng C.-J."/>
            <person name="Schuster L."/>
            <person name="Cowan T.M."/>
            <person name="Smanski M.J."/>
            <person name="Chevrette M.G."/>
            <person name="De Carvalho L.P.S."/>
            <person name="Shen B."/>
        </authorList>
    </citation>
    <scope>NUCLEOTIDE SEQUENCE [LARGE SCALE GENOMIC DNA]</scope>
    <source>
        <strain evidence="2 3">NPDC053346</strain>
    </source>
</reference>
<gene>
    <name evidence="2" type="ORF">ACIGW0_28145</name>
</gene>
<protein>
    <submittedName>
        <fullName evidence="2">Helix-turn-helix transcriptional regulator</fullName>
    </submittedName>
</protein>
<feature type="domain" description="HTH luxR-type" evidence="1">
    <location>
        <begin position="16"/>
        <end position="73"/>
    </location>
</feature>
<evidence type="ECO:0000313" key="2">
    <source>
        <dbReference type="EMBL" id="MFI9123216.1"/>
    </source>
</evidence>
<dbReference type="InterPro" id="IPR000792">
    <property type="entry name" value="Tscrpt_reg_LuxR_C"/>
</dbReference>
<dbReference type="SMART" id="SM00421">
    <property type="entry name" value="HTH_LUXR"/>
    <property type="match status" value="1"/>
</dbReference>
<dbReference type="EMBL" id="JBITYT010000015">
    <property type="protein sequence ID" value="MFI9123216.1"/>
    <property type="molecule type" value="Genomic_DNA"/>
</dbReference>
<name>A0ABW8D290_STRBI</name>
<dbReference type="Proteomes" id="UP001614391">
    <property type="component" value="Unassembled WGS sequence"/>
</dbReference>
<dbReference type="Gene3D" id="1.10.10.10">
    <property type="entry name" value="Winged helix-like DNA-binding domain superfamily/Winged helix DNA-binding domain"/>
    <property type="match status" value="1"/>
</dbReference>
<dbReference type="InterPro" id="IPR016032">
    <property type="entry name" value="Sig_transdc_resp-reg_C-effctor"/>
</dbReference>
<keyword evidence="3" id="KW-1185">Reference proteome</keyword>
<evidence type="ECO:0000259" key="1">
    <source>
        <dbReference type="SMART" id="SM00421"/>
    </source>
</evidence>